<dbReference type="SMR" id="A0A1D8PIN8"/>
<reference evidence="6 7" key="3">
    <citation type="journal article" date="2013" name="Genome Biol.">
        <title>Assembly of a phased diploid Candida albicans genome facilitates allele-specific measurements and provides a simple model for repeat and indel structure.</title>
        <authorList>
            <person name="Muzzey D."/>
            <person name="Schwartz K."/>
            <person name="Weissman J.S."/>
            <person name="Sherlock G."/>
        </authorList>
    </citation>
    <scope>NUCLEOTIDE SEQUENCE [LARGE SCALE GENOMIC DNA]</scope>
    <source>
        <strain evidence="7">SC5314 / ATCC MYA-2876</strain>
    </source>
</reference>
<dbReference type="EMBL" id="CP017624">
    <property type="protein sequence ID" value="AOW28004.1"/>
    <property type="molecule type" value="Genomic_DNA"/>
</dbReference>
<dbReference type="OrthoDB" id="447290at2759"/>
<feature type="region of interest" description="Disordered" evidence="3">
    <location>
        <begin position="138"/>
        <end position="173"/>
    </location>
</feature>
<dbReference type="GO" id="GO:1990481">
    <property type="term" value="P:mRNA pseudouridine synthesis"/>
    <property type="evidence" value="ECO:0007669"/>
    <property type="project" value="EnsemblFungi"/>
</dbReference>
<dbReference type="InterPro" id="IPR042214">
    <property type="entry name" value="TruD_catalytic"/>
</dbReference>
<organism evidence="6 7">
    <name type="scientific">Candida albicans (strain SC5314 / ATCC MYA-2876)</name>
    <name type="common">Yeast</name>
    <dbReference type="NCBI Taxonomy" id="237561"/>
    <lineage>
        <taxon>Eukaryota</taxon>
        <taxon>Fungi</taxon>
        <taxon>Dikarya</taxon>
        <taxon>Ascomycota</taxon>
        <taxon>Saccharomycotina</taxon>
        <taxon>Pichiomycetes</taxon>
        <taxon>Debaryomycetaceae</taxon>
        <taxon>Candida/Lodderomyces clade</taxon>
        <taxon>Candida</taxon>
    </lineage>
</organism>
<keyword evidence="2" id="KW-0413">Isomerase</keyword>
<dbReference type="Proteomes" id="UP000000559">
    <property type="component" value="Chromosome 2"/>
</dbReference>
<feature type="compositionally biased region" description="Basic and acidic residues" evidence="3">
    <location>
        <begin position="138"/>
        <end position="154"/>
    </location>
</feature>
<evidence type="ECO:0000256" key="1">
    <source>
        <dbReference type="ARBA" id="ARBA00007953"/>
    </source>
</evidence>
<dbReference type="SUPFAM" id="SSF55120">
    <property type="entry name" value="Pseudouridine synthase"/>
    <property type="match status" value="1"/>
</dbReference>
<reference evidence="6 7" key="2">
    <citation type="journal article" date="2007" name="Genome Biol.">
        <title>Assembly of the Candida albicans genome into sixteen supercontigs aligned on the eight chromosomes.</title>
        <authorList>
            <person name="van het Hoog M."/>
            <person name="Rast T.J."/>
            <person name="Martchenko M."/>
            <person name="Grindle S."/>
            <person name="Dignard D."/>
            <person name="Hogues H."/>
            <person name="Cuomo C."/>
            <person name="Berriman M."/>
            <person name="Scherer S."/>
            <person name="Magee B.B."/>
            <person name="Whiteway M."/>
            <person name="Chibana H."/>
            <person name="Nantel A."/>
            <person name="Magee P.T."/>
        </authorList>
    </citation>
    <scope>GENOME REANNOTATION</scope>
    <source>
        <strain evidence="7">SC5314 / ATCC MYA-2876</strain>
    </source>
</reference>
<dbReference type="STRING" id="237561.A0A1D8PIN8"/>
<evidence type="ECO:0000313" key="7">
    <source>
        <dbReference type="Proteomes" id="UP000000559"/>
    </source>
</evidence>
<evidence type="ECO:0000259" key="4">
    <source>
        <dbReference type="PROSITE" id="PS50984"/>
    </source>
</evidence>
<dbReference type="GO" id="GO:0031429">
    <property type="term" value="C:box H/ACA snoRNP complex"/>
    <property type="evidence" value="ECO:0007669"/>
    <property type="project" value="EnsemblFungi"/>
</dbReference>
<dbReference type="GO" id="GO:0031120">
    <property type="term" value="P:snRNA pseudouridine synthesis"/>
    <property type="evidence" value="ECO:0007669"/>
    <property type="project" value="EnsemblFungi"/>
</dbReference>
<dbReference type="FunCoup" id="A0A1D8PIN8">
    <property type="interactions" value="1243"/>
</dbReference>
<evidence type="ECO:0000313" key="6">
    <source>
        <dbReference type="EMBL" id="AOW28004.1"/>
    </source>
</evidence>
<reference evidence="6 7" key="1">
    <citation type="journal article" date="2004" name="Proc. Natl. Acad. Sci. U.S.A.">
        <title>The diploid genome sequence of Candida albicans.</title>
        <authorList>
            <person name="Jones T."/>
            <person name="Federspiel N.A."/>
            <person name="Chibana H."/>
            <person name="Dungan J."/>
            <person name="Kalman S."/>
            <person name="Magee B.B."/>
            <person name="Newport G."/>
            <person name="Thorstenson Y.R."/>
            <person name="Agabian N."/>
            <person name="Magee P.T."/>
            <person name="Davis R.W."/>
            <person name="Scherer S."/>
        </authorList>
    </citation>
    <scope>NUCLEOTIDE SEQUENCE [LARGE SCALE GENOMIC DNA]</scope>
    <source>
        <strain evidence="7">SC5314 / ATCC MYA-2876</strain>
    </source>
</reference>
<evidence type="ECO:0000313" key="5">
    <source>
        <dbReference type="CGD" id="CAL0000177714"/>
    </source>
</evidence>
<evidence type="ECO:0000256" key="2">
    <source>
        <dbReference type="ARBA" id="ARBA00023235"/>
    </source>
</evidence>
<dbReference type="NCBIfam" id="TIGR00094">
    <property type="entry name" value="tRNA_TruD_broad"/>
    <property type="match status" value="1"/>
</dbReference>
<dbReference type="FunFam" id="3.30.2350.20:FF:000011">
    <property type="entry name" value="Pseudouridine synthase"/>
    <property type="match status" value="1"/>
</dbReference>
<dbReference type="GO" id="GO:0005737">
    <property type="term" value="C:cytoplasm"/>
    <property type="evidence" value="ECO:0007669"/>
    <property type="project" value="EnsemblFungi"/>
</dbReference>
<dbReference type="InterPro" id="IPR020103">
    <property type="entry name" value="PsdUridine_synth_cat_dom_sf"/>
</dbReference>
<dbReference type="PANTHER" id="PTHR13326">
    <property type="entry name" value="TRNA PSEUDOURIDINE SYNTHASE D"/>
    <property type="match status" value="1"/>
</dbReference>
<name>A0A1D8PIN8_CANAL</name>
<dbReference type="eggNOG" id="KOG2339">
    <property type="taxonomic scope" value="Eukaryota"/>
</dbReference>
<keyword evidence="7" id="KW-1185">Reference proteome</keyword>
<dbReference type="KEGG" id="cal:CAALFM_C210270WA"/>
<dbReference type="CDD" id="cd02576">
    <property type="entry name" value="PseudoU_synth_ScPUS7"/>
    <property type="match status" value="1"/>
</dbReference>
<dbReference type="GO" id="GO:0000455">
    <property type="term" value="P:enzyme-directed rRNA pseudouridine synthesis"/>
    <property type="evidence" value="ECO:0007669"/>
    <property type="project" value="EnsemblFungi"/>
</dbReference>
<dbReference type="GeneID" id="3643960"/>
<dbReference type="GO" id="GO:0005634">
    <property type="term" value="C:nucleus"/>
    <property type="evidence" value="ECO:0000318"/>
    <property type="project" value="GO_Central"/>
</dbReference>
<comment type="similarity">
    <text evidence="1">Belongs to the pseudouridine synthase TruD family.</text>
</comment>
<proteinExistence type="inferred from homology"/>
<dbReference type="InParanoid" id="A0A1D8PIN8"/>
<dbReference type="VEuPathDB" id="FungiDB:C2_10270W_A"/>
<dbReference type="RefSeq" id="XP_714399.2">
    <property type="nucleotide sequence ID" value="XM_709306.2"/>
</dbReference>
<feature type="compositionally biased region" description="Basic and acidic residues" evidence="3">
    <location>
        <begin position="162"/>
        <end position="173"/>
    </location>
</feature>
<dbReference type="PROSITE" id="PS50984">
    <property type="entry name" value="TRUD"/>
    <property type="match status" value="1"/>
</dbReference>
<dbReference type="InterPro" id="IPR011760">
    <property type="entry name" value="PsdUridine_synth_TruD_insert"/>
</dbReference>
<dbReference type="GO" id="GO:0009982">
    <property type="term" value="F:pseudouridine synthase activity"/>
    <property type="evidence" value="ECO:0000318"/>
    <property type="project" value="GO_Central"/>
</dbReference>
<feature type="domain" description="TRUD" evidence="4">
    <location>
        <begin position="410"/>
        <end position="651"/>
    </location>
</feature>
<dbReference type="Gene3D" id="3.30.2350.20">
    <property type="entry name" value="TruD, catalytic domain"/>
    <property type="match status" value="2"/>
</dbReference>
<sequence length="758" mass="87016">MIRHWLRTITRIMSESLKRSFPQDQEILATQTNLINDGSGSSSNVAKKLKPTLMGISETKAGITQFINPNITGFSGLLKTLHSDFQVNEIDPLGNVIHLIDDGIDVGPSKRELKLQERAKFRQEIEGKTEEEIAEIKATKQQEKEQQQRSKEADDNGGDGGESNKHPKISDEDREELLKFITVEELKQVEQLFHNGKNFETETKFDDKEQRTKLHQLFRKVFQNKLETITSSENTFKIAISSRNRNGGSRQQPRQFQESMHHIDENGVINYGLGPYKPYLHFTVYKQNRDTMEVANNIGKLLRINHKFINYAGTKDRRGATCQRFSINHGKVLRVNALNKSKRNGFTLGSFSYEDHPLKLGDLKGNEFTIVIRDIKPHHQQQQQEQQPQDQSQSIESIVTSCFESLQKNGFINYFGMQRFGSFSISTHEFGKFILNENWQEFVELLLSDQESVAPGSIEARKIWKQTRDPKLTLNKLPHYFVAETAVLRVLQNESPQQKDDNNTVYSSNSYLKAIQAIPKNLRMMYGHAYQAYIWNLVASKRIELYGLNLIEGDLVFEDPITNPDIVDEDVVYLNEAKVKSLTKQDIESGKYTIFDVILPSPGYKIEYPTNPILKQVYIDIMEKDGLNPYKMIRKQKEFSLTGTYRKLMAKANNLSFELIKYKTEEGEDGETGDGEKPLIRTDLELLNLKKEQEKKSSQNSVTTPIELPDRIINDDKEGGNKLAVVLRMQLGVSSYATMALREFMRIDTSRYRDGLCK</sequence>
<gene>
    <name evidence="5 6" type="primary">PUS7</name>
    <name evidence="6" type="ordered locus">CAALFM_C210270WA</name>
    <name evidence="5" type="ordered locus">orf19.9322</name>
</gene>
<dbReference type="GO" id="GO:0003723">
    <property type="term" value="F:RNA binding"/>
    <property type="evidence" value="ECO:0007669"/>
    <property type="project" value="InterPro"/>
</dbReference>
<accession>A0A1D8PIN8</accession>
<protein>
    <submittedName>
        <fullName evidence="6">Pseudouridine synthase</fullName>
    </submittedName>
</protein>
<evidence type="ECO:0000256" key="3">
    <source>
        <dbReference type="SAM" id="MobiDB-lite"/>
    </source>
</evidence>
<dbReference type="PANTHER" id="PTHR13326:SF21">
    <property type="entry name" value="PSEUDOURIDYLATE SYNTHASE PUS7L"/>
    <property type="match status" value="1"/>
</dbReference>
<dbReference type="AlphaFoldDB" id="A0A1D8PIN8"/>
<dbReference type="GO" id="GO:0001522">
    <property type="term" value="P:pseudouridine synthesis"/>
    <property type="evidence" value="ECO:0000318"/>
    <property type="project" value="GO_Central"/>
</dbReference>
<dbReference type="GO" id="GO:0031119">
    <property type="term" value="P:tRNA pseudouridine synthesis"/>
    <property type="evidence" value="ECO:0007669"/>
    <property type="project" value="EnsemblFungi"/>
</dbReference>
<dbReference type="Pfam" id="PF01142">
    <property type="entry name" value="TruD"/>
    <property type="match status" value="1"/>
</dbReference>
<dbReference type="InterPro" id="IPR001656">
    <property type="entry name" value="PsdUridine_synth_TruD"/>
</dbReference>
<dbReference type="PIRSF" id="PIRSF037016">
    <property type="entry name" value="Pseudouridin_synth_euk_prd"/>
    <property type="match status" value="1"/>
</dbReference>
<dbReference type="CGD" id="CAL0000177714">
    <property type="gene designation" value="PUS7"/>
</dbReference>